<comment type="caution">
    <text evidence="2">The sequence shown here is derived from an EMBL/GenBank/DDBJ whole genome shotgun (WGS) entry which is preliminary data.</text>
</comment>
<reference evidence="2" key="1">
    <citation type="journal article" date="2014" name="Front. Microbiol.">
        <title>High frequency of phylogenetically diverse reductive dehalogenase-homologous genes in deep subseafloor sedimentary metagenomes.</title>
        <authorList>
            <person name="Kawai M."/>
            <person name="Futagami T."/>
            <person name="Toyoda A."/>
            <person name="Takaki Y."/>
            <person name="Nishi S."/>
            <person name="Hori S."/>
            <person name="Arai W."/>
            <person name="Tsubouchi T."/>
            <person name="Morono Y."/>
            <person name="Uchiyama I."/>
            <person name="Ito T."/>
            <person name="Fujiyama A."/>
            <person name="Inagaki F."/>
            <person name="Takami H."/>
        </authorList>
    </citation>
    <scope>NUCLEOTIDE SEQUENCE</scope>
    <source>
        <strain evidence="2">Expedition CK06-06</strain>
    </source>
</reference>
<name>X1C1E3_9ZZZZ</name>
<protein>
    <submittedName>
        <fullName evidence="2">Uncharacterized protein</fullName>
    </submittedName>
</protein>
<dbReference type="EMBL" id="BART01021506">
    <property type="protein sequence ID" value="GAH01087.1"/>
    <property type="molecule type" value="Genomic_DNA"/>
</dbReference>
<feature type="transmembrane region" description="Helical" evidence="1">
    <location>
        <begin position="7"/>
        <end position="28"/>
    </location>
</feature>
<keyword evidence="1" id="KW-0812">Transmembrane</keyword>
<sequence>MNRAPCILLVTDYLSLYFYTLYAVGYTLKC</sequence>
<keyword evidence="1" id="KW-0472">Membrane</keyword>
<dbReference type="AlphaFoldDB" id="X1C1E3"/>
<keyword evidence="1" id="KW-1133">Transmembrane helix</keyword>
<accession>X1C1E3</accession>
<evidence type="ECO:0000256" key="1">
    <source>
        <dbReference type="SAM" id="Phobius"/>
    </source>
</evidence>
<gene>
    <name evidence="2" type="ORF">S01H4_39652</name>
</gene>
<evidence type="ECO:0000313" key="2">
    <source>
        <dbReference type="EMBL" id="GAH01087.1"/>
    </source>
</evidence>
<feature type="non-terminal residue" evidence="2">
    <location>
        <position position="30"/>
    </location>
</feature>
<proteinExistence type="predicted"/>
<organism evidence="2">
    <name type="scientific">marine sediment metagenome</name>
    <dbReference type="NCBI Taxonomy" id="412755"/>
    <lineage>
        <taxon>unclassified sequences</taxon>
        <taxon>metagenomes</taxon>
        <taxon>ecological metagenomes</taxon>
    </lineage>
</organism>